<dbReference type="InterPro" id="IPR019127">
    <property type="entry name" value="Exosortase"/>
</dbReference>
<feature type="domain" description="Methanolan biosynthesis EpsI" evidence="9">
    <location>
        <begin position="307"/>
        <end position="507"/>
    </location>
</feature>
<name>S9SC78_MAGFU</name>
<dbReference type="NCBIfam" id="TIGR02602">
    <property type="entry name" value="8TM_EpsH"/>
    <property type="match status" value="1"/>
</dbReference>
<dbReference type="OrthoDB" id="9797363at2"/>
<dbReference type="AlphaFoldDB" id="S9SC78"/>
<organism evidence="10 11">
    <name type="scientific">Magnetospirillum fulvum MGU-K5</name>
    <dbReference type="NCBI Taxonomy" id="1316936"/>
    <lineage>
        <taxon>Bacteria</taxon>
        <taxon>Pseudomonadati</taxon>
        <taxon>Pseudomonadota</taxon>
        <taxon>Alphaproteobacteria</taxon>
        <taxon>Rhodospirillales</taxon>
        <taxon>Rhodospirillaceae</taxon>
        <taxon>Magnetospirillum</taxon>
    </lineage>
</organism>
<feature type="transmembrane region" description="Helical" evidence="8">
    <location>
        <begin position="303"/>
        <end position="322"/>
    </location>
</feature>
<dbReference type="NCBIfam" id="TIGR04178">
    <property type="entry name" value="exo_archaeo"/>
    <property type="match status" value="1"/>
</dbReference>
<keyword evidence="4 8" id="KW-0812">Transmembrane</keyword>
<feature type="transmembrane region" description="Helical" evidence="8">
    <location>
        <begin position="63"/>
        <end position="81"/>
    </location>
</feature>
<comment type="subcellular location">
    <subcellularLocation>
        <location evidence="1">Cell membrane</location>
        <topology evidence="1">Multi-pass membrane protein</topology>
    </subcellularLocation>
</comment>
<evidence type="ECO:0000313" key="11">
    <source>
        <dbReference type="Proteomes" id="UP000015350"/>
    </source>
</evidence>
<comment type="caution">
    <text evidence="10">The sequence shown here is derived from an EMBL/GenBank/DDBJ whole genome shotgun (WGS) entry which is preliminary data.</text>
</comment>
<dbReference type="GO" id="GO:0005886">
    <property type="term" value="C:plasma membrane"/>
    <property type="evidence" value="ECO:0007669"/>
    <property type="project" value="UniProtKB-SubCell"/>
</dbReference>
<feature type="transmembrane region" description="Helical" evidence="8">
    <location>
        <begin position="12"/>
        <end position="34"/>
    </location>
</feature>
<dbReference type="InterPro" id="IPR014263">
    <property type="entry name" value="Methanolan_biosynth_EpsI"/>
</dbReference>
<dbReference type="eggNOG" id="COG1269">
    <property type="taxonomic scope" value="Bacteria"/>
</dbReference>
<feature type="transmembrane region" description="Helical" evidence="8">
    <location>
        <begin position="253"/>
        <end position="273"/>
    </location>
</feature>
<sequence>MDFRTRLPRVIGIVVVLAAAGFVFHDALGLIFTSWEQPEYSYGYLVLPLAILLFVNRLNGQDLVIRGSWGGVALVGASLLLELGCELSNVRGVQPYSVLLFLYGGFVTLFGWRKCVVFAVPLAYLIFAVPLPRFIFAEISVQLQLISTDLGGAILQALGYSVYSEGNVIDLGGYRLQVAEACSGLRYLFPLLSFSVLVAFLLKSRRWIQIFIVLSSPPITVLMNSLRIAIAGIAVNEAGPAMAEGFIHAFEGWVIFIGCLLVLLLELWLLRLLGCRIEIESSALSLSRRPVFSVTVQSWQRTIAATALLALAVGTDIALALFPPDRPGPVRLQTKLEYFPTAIGTWRGTRQTIPAETIETLQLDDYVLTDYVGDDGATVSLHVAYYGHQDSTAAYHSPRICIPGGGWKIVSLTRRIITVNGAAFPVNLVLIQNGTARHLLYYWFDEQGERLTEDYAVKLHILGNALRLRPTNGALIRVLTPLDPAETVDTAAARLGRFLDDAVPILQGAMAEAAPSPAWGR</sequence>
<dbReference type="Pfam" id="PF11984">
    <property type="entry name" value="DUF3485"/>
    <property type="match status" value="1"/>
</dbReference>
<evidence type="ECO:0000256" key="7">
    <source>
        <dbReference type="ARBA" id="ARBA00023136"/>
    </source>
</evidence>
<dbReference type="InterPro" id="IPR026491">
    <property type="entry name" value="ExosortD_VPLPA"/>
</dbReference>
<gene>
    <name evidence="10" type="ORF">K678_09863</name>
</gene>
<evidence type="ECO:0000256" key="1">
    <source>
        <dbReference type="ARBA" id="ARBA00004651"/>
    </source>
</evidence>
<keyword evidence="6 8" id="KW-1133">Transmembrane helix</keyword>
<dbReference type="InterPro" id="IPR013426">
    <property type="entry name" value="EpsH-like"/>
</dbReference>
<dbReference type="NCBIfam" id="TIGR02914">
    <property type="entry name" value="EpsI_fam"/>
    <property type="match status" value="1"/>
</dbReference>
<keyword evidence="3" id="KW-0645">Protease</keyword>
<keyword evidence="7 8" id="KW-0472">Membrane</keyword>
<dbReference type="NCBIfam" id="TIGR04152">
    <property type="entry name" value="exosort_VPLPA"/>
    <property type="match status" value="1"/>
</dbReference>
<dbReference type="EMBL" id="AQPH01000033">
    <property type="protein sequence ID" value="EPY01678.1"/>
    <property type="molecule type" value="Genomic_DNA"/>
</dbReference>
<dbReference type="Proteomes" id="UP000015350">
    <property type="component" value="Unassembled WGS sequence"/>
</dbReference>
<keyword evidence="2" id="KW-1003">Cell membrane</keyword>
<evidence type="ECO:0000256" key="2">
    <source>
        <dbReference type="ARBA" id="ARBA00022475"/>
    </source>
</evidence>
<feature type="transmembrane region" description="Helical" evidence="8">
    <location>
        <begin position="184"/>
        <end position="202"/>
    </location>
</feature>
<dbReference type="STRING" id="1316936.K678_09863"/>
<evidence type="ECO:0000313" key="10">
    <source>
        <dbReference type="EMBL" id="EPY01678.1"/>
    </source>
</evidence>
<feature type="transmembrane region" description="Helical" evidence="8">
    <location>
        <begin position="93"/>
        <end position="110"/>
    </location>
</feature>
<dbReference type="GO" id="GO:0006508">
    <property type="term" value="P:proteolysis"/>
    <property type="evidence" value="ECO:0007669"/>
    <property type="project" value="UniProtKB-KW"/>
</dbReference>
<evidence type="ECO:0000259" key="9">
    <source>
        <dbReference type="Pfam" id="PF11984"/>
    </source>
</evidence>
<protein>
    <submittedName>
        <fullName evidence="10">EpsI family protein</fullName>
    </submittedName>
</protein>
<evidence type="ECO:0000256" key="8">
    <source>
        <dbReference type="SAM" id="Phobius"/>
    </source>
</evidence>
<proteinExistence type="predicted"/>
<feature type="transmembrane region" description="Helical" evidence="8">
    <location>
        <begin position="117"/>
        <end position="136"/>
    </location>
</feature>
<feature type="transmembrane region" description="Helical" evidence="8">
    <location>
        <begin position="209"/>
        <end position="233"/>
    </location>
</feature>
<feature type="transmembrane region" description="Helical" evidence="8">
    <location>
        <begin position="40"/>
        <end position="56"/>
    </location>
</feature>
<dbReference type="InterPro" id="IPR026392">
    <property type="entry name" value="Exo/Archaeosortase_dom"/>
</dbReference>
<keyword evidence="5" id="KW-0378">Hydrolase</keyword>
<reference evidence="10 11" key="1">
    <citation type="submission" date="2013-04" db="EMBL/GenBank/DDBJ databases">
        <authorList>
            <person name="Kuznetsov B."/>
            <person name="Ivanovsky R."/>
        </authorList>
    </citation>
    <scope>NUCLEOTIDE SEQUENCE [LARGE SCALE GENOMIC DNA]</scope>
    <source>
        <strain evidence="10 11">MGU-K5</strain>
    </source>
</reference>
<dbReference type="Pfam" id="PF09721">
    <property type="entry name" value="Exosortase_EpsH"/>
    <property type="match status" value="1"/>
</dbReference>
<dbReference type="RefSeq" id="WP_021132300.1">
    <property type="nucleotide sequence ID" value="NZ_AQPH01000033.1"/>
</dbReference>
<evidence type="ECO:0000256" key="6">
    <source>
        <dbReference type="ARBA" id="ARBA00022989"/>
    </source>
</evidence>
<dbReference type="GO" id="GO:0008233">
    <property type="term" value="F:peptidase activity"/>
    <property type="evidence" value="ECO:0007669"/>
    <property type="project" value="UniProtKB-KW"/>
</dbReference>
<evidence type="ECO:0000256" key="3">
    <source>
        <dbReference type="ARBA" id="ARBA00022670"/>
    </source>
</evidence>
<evidence type="ECO:0000256" key="5">
    <source>
        <dbReference type="ARBA" id="ARBA00022801"/>
    </source>
</evidence>
<accession>S9SC78</accession>
<evidence type="ECO:0000256" key="4">
    <source>
        <dbReference type="ARBA" id="ARBA00022692"/>
    </source>
</evidence>